<evidence type="ECO:0000256" key="2">
    <source>
        <dbReference type="ARBA" id="ARBA00023002"/>
    </source>
</evidence>
<proteinExistence type="inferred from homology"/>
<comment type="similarity">
    <text evidence="1 4">Belongs to the aldehyde dehydrogenase family.</text>
</comment>
<dbReference type="AlphaFoldDB" id="A0A4P6JVI5"/>
<dbReference type="Gene3D" id="3.40.309.10">
    <property type="entry name" value="Aldehyde Dehydrogenase, Chain A, domain 2"/>
    <property type="match status" value="1"/>
</dbReference>
<dbReference type="Gene3D" id="3.40.605.10">
    <property type="entry name" value="Aldehyde Dehydrogenase, Chain A, domain 1"/>
    <property type="match status" value="1"/>
</dbReference>
<keyword evidence="7" id="KW-1185">Reference proteome</keyword>
<dbReference type="OrthoDB" id="9762913at2"/>
<dbReference type="KEGG" id="kbs:EPA93_27625"/>
<evidence type="ECO:0000256" key="4">
    <source>
        <dbReference type="RuleBase" id="RU003345"/>
    </source>
</evidence>
<evidence type="ECO:0000256" key="1">
    <source>
        <dbReference type="ARBA" id="ARBA00009986"/>
    </source>
</evidence>
<accession>A0A4P6JVI5</accession>
<feature type="active site" evidence="3">
    <location>
        <position position="229"/>
    </location>
</feature>
<feature type="domain" description="Aldehyde dehydrogenase" evidence="5">
    <location>
        <begin position="6"/>
        <end position="454"/>
    </location>
</feature>
<dbReference type="Proteomes" id="UP000290365">
    <property type="component" value="Chromosome"/>
</dbReference>
<sequence length="476" mass="51793">MTTLGIRNPRTGREDYSITLPEAHELARRCAELRAKQSAWSALGVAGRSIVLQRWKEELSQAREPLIQAVTTDTGRLGESVLELEGVLGTIERWCQQAPLSYVEERKPSQVVPFIQISSDYVPHQLVGIISPWNFPLLLSLIDAIPALLAGCAVLIKPSEVTPRFVAPLLETIARVPELRDVFYVQVGDGTTGATLIEYVDALCFTGSVANGRKVAEATARRFIPAFLELGGKDPAIVLPSTDLERATTALLWGSVVNTGQSCQSIERIYVARTIFDEFVARLVEKARQLKLAYPEYTSGQIGPIMAVRQAGTIERHLRDAVEKGARIHCGGAIETHGGGLWCLPTVLTNVKHTMLNMSEESFGPLLPVMAFDTLEEAISLANDSLYGLSASVFAGSAEEAEAVAHHLEAGAVSINDVSLTAFVHDGEEHSFKYSGLGGSRMGPAAIKRFLRTRALLTNPGINDPWWFPFPAPSQQ</sequence>
<dbReference type="PROSITE" id="PS00687">
    <property type="entry name" value="ALDEHYDE_DEHYDR_GLU"/>
    <property type="match status" value="1"/>
</dbReference>
<reference evidence="6 7" key="1">
    <citation type="submission" date="2019-01" db="EMBL/GenBank/DDBJ databases">
        <title>Ktedonosporobacter rubrisoli SCAWS-G2.</title>
        <authorList>
            <person name="Huang Y."/>
            <person name="Yan B."/>
        </authorList>
    </citation>
    <scope>NUCLEOTIDE SEQUENCE [LARGE SCALE GENOMIC DNA]</scope>
    <source>
        <strain evidence="6 7">SCAWS-G2</strain>
    </source>
</reference>
<evidence type="ECO:0000256" key="3">
    <source>
        <dbReference type="PROSITE-ProRule" id="PRU10007"/>
    </source>
</evidence>
<dbReference type="SUPFAM" id="SSF53720">
    <property type="entry name" value="ALDH-like"/>
    <property type="match status" value="1"/>
</dbReference>
<evidence type="ECO:0000313" key="6">
    <source>
        <dbReference type="EMBL" id="QBD79544.1"/>
    </source>
</evidence>
<dbReference type="CDD" id="cd07099">
    <property type="entry name" value="ALDH_DDALDH"/>
    <property type="match status" value="1"/>
</dbReference>
<dbReference type="InterPro" id="IPR029510">
    <property type="entry name" value="Ald_DH_CS_GLU"/>
</dbReference>
<keyword evidence="2 4" id="KW-0560">Oxidoreductase</keyword>
<dbReference type="RefSeq" id="WP_129890597.1">
    <property type="nucleotide sequence ID" value="NZ_CP035758.1"/>
</dbReference>
<dbReference type="InterPro" id="IPR016161">
    <property type="entry name" value="Ald_DH/histidinol_DH"/>
</dbReference>
<dbReference type="InterPro" id="IPR016162">
    <property type="entry name" value="Ald_DH_N"/>
</dbReference>
<dbReference type="PANTHER" id="PTHR11699">
    <property type="entry name" value="ALDEHYDE DEHYDROGENASE-RELATED"/>
    <property type="match status" value="1"/>
</dbReference>
<name>A0A4P6JVI5_KTERU</name>
<gene>
    <name evidence="6" type="ORF">EPA93_27625</name>
</gene>
<organism evidence="6 7">
    <name type="scientific">Ktedonosporobacter rubrisoli</name>
    <dbReference type="NCBI Taxonomy" id="2509675"/>
    <lineage>
        <taxon>Bacteria</taxon>
        <taxon>Bacillati</taxon>
        <taxon>Chloroflexota</taxon>
        <taxon>Ktedonobacteria</taxon>
        <taxon>Ktedonobacterales</taxon>
        <taxon>Ktedonosporobacteraceae</taxon>
        <taxon>Ktedonosporobacter</taxon>
    </lineage>
</organism>
<dbReference type="EMBL" id="CP035758">
    <property type="protein sequence ID" value="QBD79544.1"/>
    <property type="molecule type" value="Genomic_DNA"/>
</dbReference>
<dbReference type="FunFam" id="3.40.309.10:FF:000009">
    <property type="entry name" value="Aldehyde dehydrogenase A"/>
    <property type="match status" value="1"/>
</dbReference>
<dbReference type="InterPro" id="IPR015590">
    <property type="entry name" value="Aldehyde_DH_dom"/>
</dbReference>
<evidence type="ECO:0000313" key="7">
    <source>
        <dbReference type="Proteomes" id="UP000290365"/>
    </source>
</evidence>
<dbReference type="GO" id="GO:0016620">
    <property type="term" value="F:oxidoreductase activity, acting on the aldehyde or oxo group of donors, NAD or NADP as acceptor"/>
    <property type="evidence" value="ECO:0007669"/>
    <property type="project" value="InterPro"/>
</dbReference>
<dbReference type="InterPro" id="IPR016163">
    <property type="entry name" value="Ald_DH_C"/>
</dbReference>
<dbReference type="Pfam" id="PF00171">
    <property type="entry name" value="Aldedh"/>
    <property type="match status" value="1"/>
</dbReference>
<protein>
    <submittedName>
        <fullName evidence="6">Aldehyde dehydrogenase family protein</fullName>
    </submittedName>
</protein>
<evidence type="ECO:0000259" key="5">
    <source>
        <dbReference type="Pfam" id="PF00171"/>
    </source>
</evidence>